<dbReference type="GeneID" id="301039943"/>
<feature type="transmembrane region" description="Helical" evidence="7">
    <location>
        <begin position="306"/>
        <end position="325"/>
    </location>
</feature>
<dbReference type="EMBL" id="SISF01000020">
    <property type="protein sequence ID" value="TBN18456.1"/>
    <property type="molecule type" value="Genomic_DNA"/>
</dbReference>
<keyword evidence="4 7" id="KW-0812">Transmembrane</keyword>
<dbReference type="InterPro" id="IPR020846">
    <property type="entry name" value="MFS_dom"/>
</dbReference>
<accession>A0ABY1YD86</accession>
<comment type="subcellular location">
    <subcellularLocation>
        <location evidence="1">Cell membrane</location>
        <topology evidence="1">Multi-pass membrane protein</topology>
    </subcellularLocation>
</comment>
<feature type="transmembrane region" description="Helical" evidence="7">
    <location>
        <begin position="192"/>
        <end position="210"/>
    </location>
</feature>
<feature type="transmembrane region" description="Helical" evidence="7">
    <location>
        <begin position="397"/>
        <end position="418"/>
    </location>
</feature>
<feature type="transmembrane region" description="Helical" evidence="7">
    <location>
        <begin position="99"/>
        <end position="118"/>
    </location>
</feature>
<keyword evidence="10" id="KW-1185">Reference proteome</keyword>
<dbReference type="PROSITE" id="PS50850">
    <property type="entry name" value="MFS"/>
    <property type="match status" value="1"/>
</dbReference>
<proteinExistence type="predicted"/>
<sequence length="428" mass="43946">MTDNPSEKIASGPDGAARRLLFVDLRPLKASTEFRRLWIGQSLSGMGNQMTRVAVAIQVYEMTQSSLAVGMVGLAAVVPAILFGLWGGVIIDRVDRRKVVLVCSTVLCATAALFATQALFRTPLLLPLLYALVAVQAAFTAIDGPARRSFIARLLPADLIPAAASLLQLSFQLSLLVGPLVGGLVIVQSGLAAAYLIDAVTFLCALYTVYRMSPMPVEGGGKISGLSAVIEGIRFAATEHILAAVLLVDLCAMVLAMPRALLPAIAVEQLGGGADLIGALYAAPAIGGLIAAVLSGPLSSVRHQGMVIIAMAVVWGGTNAALGFASSGWLAISLLAVGGAADMIGGVFRATLLQLRTPDHIRGRVNSLASVVSTGGPNLGDVRAGLLASVATSGQSAFIGGLACIAGVVLVSMVNPTFRRLAVGFGRT</sequence>
<organism evidence="9 10">
    <name type="scientific">Agrobacterium cavarae</name>
    <dbReference type="NCBI Taxonomy" id="2528239"/>
    <lineage>
        <taxon>Bacteria</taxon>
        <taxon>Pseudomonadati</taxon>
        <taxon>Pseudomonadota</taxon>
        <taxon>Alphaproteobacteria</taxon>
        <taxon>Hyphomicrobiales</taxon>
        <taxon>Rhizobiaceae</taxon>
        <taxon>Rhizobium/Agrobacterium group</taxon>
        <taxon>Agrobacterium</taxon>
    </lineage>
</organism>
<dbReference type="RefSeq" id="WP_111850975.1">
    <property type="nucleotide sequence ID" value="NZ_SISF01000020.1"/>
</dbReference>
<dbReference type="SUPFAM" id="SSF103473">
    <property type="entry name" value="MFS general substrate transporter"/>
    <property type="match status" value="1"/>
</dbReference>
<reference evidence="9 10" key="1">
    <citation type="submission" date="2019-02" db="EMBL/GenBank/DDBJ databases">
        <title>Current taxonomic status of genus Agrobacterium and description of Agrobacterium cavarae sp. nov. isolated from maize roots.</title>
        <authorList>
            <person name="Flores-Felix J.D."/>
            <person name="Menendez E."/>
            <person name="Ramirez-Bahena M.H."/>
            <person name="Garcia-Fraile P."/>
            <person name="Velazquez E."/>
        </authorList>
    </citation>
    <scope>NUCLEOTIDE SEQUENCE [LARGE SCALE GENOMIC DNA]</scope>
    <source>
        <strain evidence="9 10">RZME10</strain>
    </source>
</reference>
<evidence type="ECO:0000256" key="5">
    <source>
        <dbReference type="ARBA" id="ARBA00022989"/>
    </source>
</evidence>
<evidence type="ECO:0000256" key="1">
    <source>
        <dbReference type="ARBA" id="ARBA00004651"/>
    </source>
</evidence>
<keyword evidence="6 7" id="KW-0472">Membrane</keyword>
<dbReference type="PANTHER" id="PTHR23513">
    <property type="entry name" value="INTEGRAL MEMBRANE EFFLUX PROTEIN-RELATED"/>
    <property type="match status" value="1"/>
</dbReference>
<evidence type="ECO:0000256" key="3">
    <source>
        <dbReference type="ARBA" id="ARBA00022475"/>
    </source>
</evidence>
<keyword evidence="3" id="KW-1003">Cell membrane</keyword>
<dbReference type="CDD" id="cd06173">
    <property type="entry name" value="MFS_MefA_like"/>
    <property type="match status" value="1"/>
</dbReference>
<dbReference type="Pfam" id="PF05977">
    <property type="entry name" value="MFS_3"/>
    <property type="match status" value="1"/>
</dbReference>
<name>A0ABY1YD86_9HYPH</name>
<feature type="transmembrane region" description="Helical" evidence="7">
    <location>
        <begin position="67"/>
        <end position="87"/>
    </location>
</feature>
<evidence type="ECO:0000256" key="4">
    <source>
        <dbReference type="ARBA" id="ARBA00022692"/>
    </source>
</evidence>
<keyword evidence="5 7" id="KW-1133">Transmembrane helix</keyword>
<dbReference type="InterPro" id="IPR010290">
    <property type="entry name" value="TM_effector"/>
</dbReference>
<evidence type="ECO:0000256" key="2">
    <source>
        <dbReference type="ARBA" id="ARBA00022448"/>
    </source>
</evidence>
<gene>
    <name evidence="9" type="ORF">EYC79_01990</name>
</gene>
<evidence type="ECO:0000256" key="7">
    <source>
        <dbReference type="SAM" id="Phobius"/>
    </source>
</evidence>
<evidence type="ECO:0000313" key="10">
    <source>
        <dbReference type="Proteomes" id="UP000294239"/>
    </source>
</evidence>
<dbReference type="Proteomes" id="UP000294239">
    <property type="component" value="Unassembled WGS sequence"/>
</dbReference>
<dbReference type="InterPro" id="IPR036259">
    <property type="entry name" value="MFS_trans_sf"/>
</dbReference>
<evidence type="ECO:0000313" key="9">
    <source>
        <dbReference type="EMBL" id="TBN18456.1"/>
    </source>
</evidence>
<evidence type="ECO:0000259" key="8">
    <source>
        <dbReference type="PROSITE" id="PS50850"/>
    </source>
</evidence>
<evidence type="ECO:0000256" key="6">
    <source>
        <dbReference type="ARBA" id="ARBA00023136"/>
    </source>
</evidence>
<feature type="transmembrane region" description="Helical" evidence="7">
    <location>
        <begin position="124"/>
        <end position="142"/>
    </location>
</feature>
<dbReference type="PANTHER" id="PTHR23513:SF9">
    <property type="entry name" value="ENTEROBACTIN EXPORTER ENTS"/>
    <property type="match status" value="1"/>
</dbReference>
<comment type="caution">
    <text evidence="9">The sequence shown here is derived from an EMBL/GenBank/DDBJ whole genome shotgun (WGS) entry which is preliminary data.</text>
</comment>
<dbReference type="Gene3D" id="1.20.1250.20">
    <property type="entry name" value="MFS general substrate transporter like domains"/>
    <property type="match status" value="1"/>
</dbReference>
<feature type="domain" description="Major facilitator superfamily (MFS) profile" evidence="8">
    <location>
        <begin position="33"/>
        <end position="419"/>
    </location>
</feature>
<feature type="transmembrane region" description="Helical" evidence="7">
    <location>
        <begin position="274"/>
        <end position="294"/>
    </location>
</feature>
<protein>
    <submittedName>
        <fullName evidence="9">MFS transporter</fullName>
    </submittedName>
</protein>
<keyword evidence="2" id="KW-0813">Transport</keyword>
<feature type="transmembrane region" description="Helical" evidence="7">
    <location>
        <begin position="241"/>
        <end position="262"/>
    </location>
</feature>